<dbReference type="Proteomes" id="UP001151760">
    <property type="component" value="Unassembled WGS sequence"/>
</dbReference>
<comment type="caution">
    <text evidence="2">The sequence shown here is derived from an EMBL/GenBank/DDBJ whole genome shotgun (WGS) entry which is preliminary data.</text>
</comment>
<organism evidence="2 3">
    <name type="scientific">Tanacetum coccineum</name>
    <dbReference type="NCBI Taxonomy" id="301880"/>
    <lineage>
        <taxon>Eukaryota</taxon>
        <taxon>Viridiplantae</taxon>
        <taxon>Streptophyta</taxon>
        <taxon>Embryophyta</taxon>
        <taxon>Tracheophyta</taxon>
        <taxon>Spermatophyta</taxon>
        <taxon>Magnoliopsida</taxon>
        <taxon>eudicotyledons</taxon>
        <taxon>Gunneridae</taxon>
        <taxon>Pentapetalae</taxon>
        <taxon>asterids</taxon>
        <taxon>campanulids</taxon>
        <taxon>Asterales</taxon>
        <taxon>Asteraceae</taxon>
        <taxon>Asteroideae</taxon>
        <taxon>Anthemideae</taxon>
        <taxon>Anthemidinae</taxon>
        <taxon>Tanacetum</taxon>
    </lineage>
</organism>
<gene>
    <name evidence="2" type="ORF">Tco_0726363</name>
</gene>
<evidence type="ECO:0000256" key="1">
    <source>
        <dbReference type="SAM" id="MobiDB-lite"/>
    </source>
</evidence>
<proteinExistence type="predicted"/>
<protein>
    <submittedName>
        <fullName evidence="2">Uncharacterized protein</fullName>
    </submittedName>
</protein>
<accession>A0ABQ4YHY2</accession>
<evidence type="ECO:0000313" key="2">
    <source>
        <dbReference type="EMBL" id="GJS76482.1"/>
    </source>
</evidence>
<dbReference type="EMBL" id="BQNB010010379">
    <property type="protein sequence ID" value="GJS76482.1"/>
    <property type="molecule type" value="Genomic_DNA"/>
</dbReference>
<keyword evidence="3" id="KW-1185">Reference proteome</keyword>
<reference evidence="2" key="2">
    <citation type="submission" date="2022-01" db="EMBL/GenBank/DDBJ databases">
        <authorList>
            <person name="Yamashiro T."/>
            <person name="Shiraishi A."/>
            <person name="Satake H."/>
            <person name="Nakayama K."/>
        </authorList>
    </citation>
    <scope>NUCLEOTIDE SEQUENCE</scope>
</reference>
<name>A0ABQ4YHY2_9ASTR</name>
<evidence type="ECO:0000313" key="3">
    <source>
        <dbReference type="Proteomes" id="UP001151760"/>
    </source>
</evidence>
<feature type="region of interest" description="Disordered" evidence="1">
    <location>
        <begin position="1"/>
        <end position="20"/>
    </location>
</feature>
<sequence length="87" mass="9978">MVQRTMKESNSWHKKCHSPSLIGPIPKEECHVVERKAQVKKKIALVSLTKEAHVVTSRNDSLAILRDEIKDWKARQEGLEASPKTYK</sequence>
<reference evidence="2" key="1">
    <citation type="journal article" date="2022" name="Int. J. Mol. Sci.">
        <title>Draft Genome of Tanacetum Coccineum: Genomic Comparison of Closely Related Tanacetum-Family Plants.</title>
        <authorList>
            <person name="Yamashiro T."/>
            <person name="Shiraishi A."/>
            <person name="Nakayama K."/>
            <person name="Satake H."/>
        </authorList>
    </citation>
    <scope>NUCLEOTIDE SEQUENCE</scope>
</reference>
<feature type="compositionally biased region" description="Basic and acidic residues" evidence="1">
    <location>
        <begin position="1"/>
        <end position="11"/>
    </location>
</feature>